<comment type="caution">
    <text evidence="8">Lacks conserved residue(s) required for the propagation of feature annotation.</text>
</comment>
<feature type="domain" description="EGF-like" evidence="9">
    <location>
        <begin position="18"/>
        <end position="55"/>
    </location>
</feature>
<dbReference type="Pfam" id="PF00008">
    <property type="entry name" value="EGF"/>
    <property type="match status" value="2"/>
</dbReference>
<dbReference type="Pfam" id="PF12661">
    <property type="entry name" value="hEGF"/>
    <property type="match status" value="1"/>
</dbReference>
<dbReference type="SMART" id="SM00179">
    <property type="entry name" value="EGF_CA"/>
    <property type="match status" value="3"/>
</dbReference>
<dbReference type="GO" id="GO:0005576">
    <property type="term" value="C:extracellular region"/>
    <property type="evidence" value="ECO:0007669"/>
    <property type="project" value="UniProtKB-SubCell"/>
</dbReference>
<keyword evidence="11" id="KW-1185">Reference proteome</keyword>
<feature type="domain" description="EGF-like" evidence="9">
    <location>
        <begin position="94"/>
        <end position="130"/>
    </location>
</feature>
<dbReference type="OrthoDB" id="430340at2759"/>
<dbReference type="InterPro" id="IPR009030">
    <property type="entry name" value="Growth_fac_rcpt_cys_sf"/>
</dbReference>
<evidence type="ECO:0000256" key="7">
    <source>
        <dbReference type="ARBA" id="ARBA00023180"/>
    </source>
</evidence>
<keyword evidence="6 8" id="KW-1015">Disulfide bond</keyword>
<keyword evidence="7" id="KW-0325">Glycoprotein</keyword>
<comment type="subcellular location">
    <subcellularLocation>
        <location evidence="1">Secreted</location>
    </subcellularLocation>
</comment>
<evidence type="ECO:0000313" key="11">
    <source>
        <dbReference type="Proteomes" id="UP000270924"/>
    </source>
</evidence>
<dbReference type="PANTHER" id="PTHR12916:SF4">
    <property type="entry name" value="UNINFLATABLE, ISOFORM C"/>
    <property type="match status" value="1"/>
</dbReference>
<dbReference type="PANTHER" id="PTHR12916">
    <property type="entry name" value="CYTOCHROME C OXIDASE POLYPEPTIDE VIC-2"/>
    <property type="match status" value="1"/>
</dbReference>
<evidence type="ECO:0000313" key="10">
    <source>
        <dbReference type="EMBL" id="VDM18350.1"/>
    </source>
</evidence>
<dbReference type="SUPFAM" id="SSF57184">
    <property type="entry name" value="Growth factor receptor domain"/>
    <property type="match status" value="1"/>
</dbReference>
<sequence length="140" mass="15768">MHFKLMKLRNIIDNLCYADDLCGLVNPCKNDAVCRDLWNKRVCECQPGFTGTFCETRINRCENHICKFGACISGIDEYSCVCLPGYDGQFCDEEMNLCKLSPCLNGGNCTTAKGKYNCYCPPHFVGSRCQVLVRISDAFF</sequence>
<dbReference type="PROSITE" id="PS50026">
    <property type="entry name" value="EGF_3"/>
    <property type="match status" value="3"/>
</dbReference>
<keyword evidence="2" id="KW-0964">Secreted</keyword>
<dbReference type="InParanoid" id="A0A3P7E6S5"/>
<dbReference type="InterPro" id="IPR013032">
    <property type="entry name" value="EGF-like_CS"/>
</dbReference>
<evidence type="ECO:0000256" key="8">
    <source>
        <dbReference type="PROSITE-ProRule" id="PRU00076"/>
    </source>
</evidence>
<proteinExistence type="predicted"/>
<keyword evidence="3 8" id="KW-0245">EGF-like domain</keyword>
<dbReference type="FunFam" id="2.10.25.10:FF:000472">
    <property type="entry name" value="Uncharacterized protein, isoform A"/>
    <property type="match status" value="1"/>
</dbReference>
<evidence type="ECO:0000256" key="3">
    <source>
        <dbReference type="ARBA" id="ARBA00022536"/>
    </source>
</evidence>
<evidence type="ECO:0000259" key="9">
    <source>
        <dbReference type="PROSITE" id="PS50026"/>
    </source>
</evidence>
<dbReference type="FunFam" id="2.10.25.10:FF:000053">
    <property type="entry name" value="Slit guidance ligand 2"/>
    <property type="match status" value="1"/>
</dbReference>
<evidence type="ECO:0000256" key="5">
    <source>
        <dbReference type="ARBA" id="ARBA00022737"/>
    </source>
</evidence>
<accession>A0A3P7E6S5</accession>
<evidence type="ECO:0000256" key="2">
    <source>
        <dbReference type="ARBA" id="ARBA00022525"/>
    </source>
</evidence>
<feature type="disulfide bond" evidence="8">
    <location>
        <begin position="61"/>
        <end position="71"/>
    </location>
</feature>
<dbReference type="GO" id="GO:0005509">
    <property type="term" value="F:calcium ion binding"/>
    <property type="evidence" value="ECO:0007669"/>
    <property type="project" value="InterPro"/>
</dbReference>
<dbReference type="InterPro" id="IPR001881">
    <property type="entry name" value="EGF-like_Ca-bd_dom"/>
</dbReference>
<dbReference type="Proteomes" id="UP000270924">
    <property type="component" value="Unassembled WGS sequence"/>
</dbReference>
<feature type="domain" description="EGF-like" evidence="9">
    <location>
        <begin position="57"/>
        <end position="92"/>
    </location>
</feature>
<dbReference type="CDD" id="cd00054">
    <property type="entry name" value="EGF_CA"/>
    <property type="match status" value="1"/>
</dbReference>
<feature type="disulfide bond" evidence="8">
    <location>
        <begin position="120"/>
        <end position="129"/>
    </location>
</feature>
<keyword evidence="5" id="KW-0677">Repeat</keyword>
<protein>
    <recommendedName>
        <fullName evidence="9">EGF-like domain-containing protein</fullName>
    </recommendedName>
</protein>
<evidence type="ECO:0000256" key="1">
    <source>
        <dbReference type="ARBA" id="ARBA00004613"/>
    </source>
</evidence>
<evidence type="ECO:0000256" key="6">
    <source>
        <dbReference type="ARBA" id="ARBA00023157"/>
    </source>
</evidence>
<feature type="disulfide bond" evidence="8">
    <location>
        <begin position="82"/>
        <end position="91"/>
    </location>
</feature>
<feature type="disulfide bond" evidence="8">
    <location>
        <begin position="45"/>
        <end position="54"/>
    </location>
</feature>
<name>A0A3P7E6S5_WUCBA</name>
<dbReference type="SMART" id="SM00181">
    <property type="entry name" value="EGF"/>
    <property type="match status" value="3"/>
</dbReference>
<dbReference type="EMBL" id="UYWW01011052">
    <property type="protein sequence ID" value="VDM18350.1"/>
    <property type="molecule type" value="Genomic_DNA"/>
</dbReference>
<keyword evidence="4" id="KW-0732">Signal</keyword>
<dbReference type="Gene3D" id="2.10.25.10">
    <property type="entry name" value="Laminin"/>
    <property type="match status" value="3"/>
</dbReference>
<dbReference type="OMA" id="HFTCLAP"/>
<gene>
    <name evidence="10" type="ORF">WBA_LOCUS10081</name>
</gene>
<reference evidence="10 11" key="1">
    <citation type="submission" date="2018-11" db="EMBL/GenBank/DDBJ databases">
        <authorList>
            <consortium name="Pathogen Informatics"/>
        </authorList>
    </citation>
    <scope>NUCLEOTIDE SEQUENCE [LARGE SCALE GENOMIC DNA]</scope>
</reference>
<dbReference type="InterPro" id="IPR000742">
    <property type="entry name" value="EGF"/>
</dbReference>
<dbReference type="PROSITE" id="PS01186">
    <property type="entry name" value="EGF_2"/>
    <property type="match status" value="2"/>
</dbReference>
<dbReference type="PROSITE" id="PS00022">
    <property type="entry name" value="EGF_1"/>
    <property type="match status" value="3"/>
</dbReference>
<evidence type="ECO:0000256" key="4">
    <source>
        <dbReference type="ARBA" id="ARBA00022729"/>
    </source>
</evidence>
<organism evidence="10 11">
    <name type="scientific">Wuchereria bancrofti</name>
    <dbReference type="NCBI Taxonomy" id="6293"/>
    <lineage>
        <taxon>Eukaryota</taxon>
        <taxon>Metazoa</taxon>
        <taxon>Ecdysozoa</taxon>
        <taxon>Nematoda</taxon>
        <taxon>Chromadorea</taxon>
        <taxon>Rhabditida</taxon>
        <taxon>Spirurina</taxon>
        <taxon>Spiruromorpha</taxon>
        <taxon>Filarioidea</taxon>
        <taxon>Onchocercidae</taxon>
        <taxon>Wuchereria</taxon>
    </lineage>
</organism>
<dbReference type="AlphaFoldDB" id="A0A3P7E6S5"/>